<evidence type="ECO:0000313" key="3">
    <source>
        <dbReference type="Proteomes" id="UP000324748"/>
    </source>
</evidence>
<dbReference type="AlphaFoldDB" id="A0A5B0Q5G1"/>
<name>A0A5B0Q5G1_PUCGR</name>
<keyword evidence="3" id="KW-1185">Reference proteome</keyword>
<accession>A0A5B0Q5G1</accession>
<reference evidence="2 3" key="1">
    <citation type="submission" date="2019-05" db="EMBL/GenBank/DDBJ databases">
        <title>Emergence of the Ug99 lineage of the wheat stem rust pathogen through somatic hybridization.</title>
        <authorList>
            <person name="Li F."/>
            <person name="Upadhyaya N.M."/>
            <person name="Sperschneider J."/>
            <person name="Matny O."/>
            <person name="Nguyen-Phuc H."/>
            <person name="Mago R."/>
            <person name="Raley C."/>
            <person name="Miller M.E."/>
            <person name="Silverstein K.A.T."/>
            <person name="Henningsen E."/>
            <person name="Hirsch C.D."/>
            <person name="Visser B."/>
            <person name="Pretorius Z.A."/>
            <person name="Steffenson B.J."/>
            <person name="Schwessinger B."/>
            <person name="Dodds P.N."/>
            <person name="Figueroa M."/>
        </authorList>
    </citation>
    <scope>NUCLEOTIDE SEQUENCE [LARGE SCALE GENOMIC DNA]</scope>
    <source>
        <strain evidence="2">21-0</strain>
    </source>
</reference>
<comment type="caution">
    <text evidence="2">The sequence shown here is derived from an EMBL/GenBank/DDBJ whole genome shotgun (WGS) entry which is preliminary data.</text>
</comment>
<evidence type="ECO:0000256" key="1">
    <source>
        <dbReference type="SAM" id="MobiDB-lite"/>
    </source>
</evidence>
<gene>
    <name evidence="2" type="ORF">PGT21_015755</name>
</gene>
<organism evidence="2 3">
    <name type="scientific">Puccinia graminis f. sp. tritici</name>
    <dbReference type="NCBI Taxonomy" id="56615"/>
    <lineage>
        <taxon>Eukaryota</taxon>
        <taxon>Fungi</taxon>
        <taxon>Dikarya</taxon>
        <taxon>Basidiomycota</taxon>
        <taxon>Pucciniomycotina</taxon>
        <taxon>Pucciniomycetes</taxon>
        <taxon>Pucciniales</taxon>
        <taxon>Pucciniaceae</taxon>
        <taxon>Puccinia</taxon>
    </lineage>
</organism>
<sequence length="76" mass="8828">MARVVDFGIDKQRERARRDSNRTQPTYQLEERRKLLNGQHILCLTHTEAQFSSASSTASFPRTQHFPTLKPPCNRT</sequence>
<feature type="compositionally biased region" description="Basic and acidic residues" evidence="1">
    <location>
        <begin position="8"/>
        <end position="21"/>
    </location>
</feature>
<evidence type="ECO:0000313" key="2">
    <source>
        <dbReference type="EMBL" id="KAA1108535.1"/>
    </source>
</evidence>
<proteinExistence type="predicted"/>
<dbReference type="EMBL" id="VSWC01000028">
    <property type="protein sequence ID" value="KAA1108535.1"/>
    <property type="molecule type" value="Genomic_DNA"/>
</dbReference>
<dbReference type="Proteomes" id="UP000324748">
    <property type="component" value="Unassembled WGS sequence"/>
</dbReference>
<feature type="region of interest" description="Disordered" evidence="1">
    <location>
        <begin position="53"/>
        <end position="76"/>
    </location>
</feature>
<feature type="region of interest" description="Disordered" evidence="1">
    <location>
        <begin position="1"/>
        <end position="28"/>
    </location>
</feature>
<protein>
    <submittedName>
        <fullName evidence="2">Uncharacterized protein</fullName>
    </submittedName>
</protein>